<evidence type="ECO:0000313" key="2">
    <source>
        <dbReference type="Proteomes" id="UP000092544"/>
    </source>
</evidence>
<name>A0A1A8TKW0_9GAMM</name>
<dbReference type="OrthoDB" id="6105269at2"/>
<protein>
    <recommendedName>
        <fullName evidence="3">DUF4440 domain-containing protein</fullName>
    </recommendedName>
</protein>
<organism evidence="1 2">
    <name type="scientific">Marinomonas spartinae</name>
    <dbReference type="NCBI Taxonomy" id="1792290"/>
    <lineage>
        <taxon>Bacteria</taxon>
        <taxon>Pseudomonadati</taxon>
        <taxon>Pseudomonadota</taxon>
        <taxon>Gammaproteobacteria</taxon>
        <taxon>Oceanospirillales</taxon>
        <taxon>Oceanospirillaceae</taxon>
        <taxon>Marinomonas</taxon>
    </lineage>
</organism>
<accession>A0A1A8TKW0</accession>
<reference evidence="1 2" key="1">
    <citation type="submission" date="2016-06" db="EMBL/GenBank/DDBJ databases">
        <authorList>
            <person name="Kjaerup R.B."/>
            <person name="Dalgaard T.S."/>
            <person name="Juul-Madsen H.R."/>
        </authorList>
    </citation>
    <scope>NUCLEOTIDE SEQUENCE [LARGE SCALE GENOMIC DNA]</scope>
    <source>
        <strain evidence="1 2">CECT 8886</strain>
    </source>
</reference>
<evidence type="ECO:0000313" key="1">
    <source>
        <dbReference type="EMBL" id="SBS33618.1"/>
    </source>
</evidence>
<dbReference type="STRING" id="1792290.MSP8886_02817"/>
<gene>
    <name evidence="1" type="ORF">MSP8886_02817</name>
</gene>
<sequence>MSNLQDEKAIAEGFLIEMLEADETGDYELFTRHYEEKDLVNFSRAVFEDDIKHMNARNGKNLGYEYFGSLQCYRADDHDGCYRFVWKGLYEKREALITIGIHRKNDTWYVNTSIVH</sequence>
<proteinExistence type="predicted"/>
<dbReference type="AlphaFoldDB" id="A0A1A8TKW0"/>
<dbReference type="RefSeq" id="WP_067017468.1">
    <property type="nucleotide sequence ID" value="NZ_FLOB01000006.1"/>
</dbReference>
<dbReference type="EMBL" id="FLOB01000006">
    <property type="protein sequence ID" value="SBS33618.1"/>
    <property type="molecule type" value="Genomic_DNA"/>
</dbReference>
<keyword evidence="2" id="KW-1185">Reference proteome</keyword>
<dbReference type="Proteomes" id="UP000092544">
    <property type="component" value="Unassembled WGS sequence"/>
</dbReference>
<evidence type="ECO:0008006" key="3">
    <source>
        <dbReference type="Google" id="ProtNLM"/>
    </source>
</evidence>